<organism evidence="9 10">
    <name type="scientific">Cupriavidus necator</name>
    <name type="common">Alcaligenes eutrophus</name>
    <name type="synonym">Ralstonia eutropha</name>
    <dbReference type="NCBI Taxonomy" id="106590"/>
    <lineage>
        <taxon>Bacteria</taxon>
        <taxon>Pseudomonadati</taxon>
        <taxon>Pseudomonadota</taxon>
        <taxon>Betaproteobacteria</taxon>
        <taxon>Burkholderiales</taxon>
        <taxon>Burkholderiaceae</taxon>
        <taxon>Cupriavidus</taxon>
    </lineage>
</organism>
<feature type="domain" description="DNA methylase N-4/N-6" evidence="8">
    <location>
        <begin position="84"/>
        <end position="375"/>
    </location>
</feature>
<dbReference type="GO" id="GO:0003677">
    <property type="term" value="F:DNA binding"/>
    <property type="evidence" value="ECO:0007669"/>
    <property type="project" value="InterPro"/>
</dbReference>
<gene>
    <name evidence="9" type="ORF">BJN34_01985</name>
</gene>
<dbReference type="InterPro" id="IPR002941">
    <property type="entry name" value="DNA_methylase_N4/N6"/>
</dbReference>
<dbReference type="EMBL" id="CP017757">
    <property type="protein sequence ID" value="AQV92660.1"/>
    <property type="molecule type" value="Genomic_DNA"/>
</dbReference>
<dbReference type="SUPFAM" id="SSF53335">
    <property type="entry name" value="S-adenosyl-L-methionine-dependent methyltransferases"/>
    <property type="match status" value="1"/>
</dbReference>
<name>A0A1U9UJ84_CUPNE</name>
<dbReference type="REBASE" id="192015">
    <property type="entry name" value="M.CneNH9ORF1985P"/>
</dbReference>
<evidence type="ECO:0000256" key="1">
    <source>
        <dbReference type="ARBA" id="ARBA00006594"/>
    </source>
</evidence>
<evidence type="ECO:0000256" key="6">
    <source>
        <dbReference type="ARBA" id="ARBA00047942"/>
    </source>
</evidence>
<dbReference type="InterPro" id="IPR002295">
    <property type="entry name" value="N4/N6-MTase_EcoPI_Mod-like"/>
</dbReference>
<dbReference type="Proteomes" id="UP000189627">
    <property type="component" value="Chromosome 1"/>
</dbReference>
<feature type="region of interest" description="Disordered" evidence="7">
    <location>
        <begin position="241"/>
        <end position="260"/>
    </location>
</feature>
<evidence type="ECO:0000256" key="3">
    <source>
        <dbReference type="ARBA" id="ARBA00022603"/>
    </source>
</evidence>
<dbReference type="RefSeq" id="WP_078195125.1">
    <property type="nucleotide sequence ID" value="NZ_CP017757.2"/>
</dbReference>
<dbReference type="OrthoDB" id="9816288at2"/>
<keyword evidence="4 9" id="KW-0808">Transferase</keyword>
<dbReference type="PRINTS" id="PR00506">
    <property type="entry name" value="D21N6MTFRASE"/>
</dbReference>
<keyword evidence="5" id="KW-0949">S-adenosyl-L-methionine</keyword>
<evidence type="ECO:0000256" key="7">
    <source>
        <dbReference type="SAM" id="MobiDB-lite"/>
    </source>
</evidence>
<dbReference type="InterPro" id="IPR029063">
    <property type="entry name" value="SAM-dependent_MTases_sf"/>
</dbReference>
<dbReference type="EC" id="2.1.1.72" evidence="2"/>
<evidence type="ECO:0000256" key="2">
    <source>
        <dbReference type="ARBA" id="ARBA00011900"/>
    </source>
</evidence>
<keyword evidence="3 9" id="KW-0489">Methyltransferase</keyword>
<feature type="compositionally biased region" description="Polar residues" evidence="7">
    <location>
        <begin position="241"/>
        <end position="252"/>
    </location>
</feature>
<dbReference type="Pfam" id="PF01555">
    <property type="entry name" value="N6_N4_Mtase"/>
    <property type="match status" value="1"/>
</dbReference>
<dbReference type="Gene3D" id="3.40.50.150">
    <property type="entry name" value="Vaccinia Virus protein VP39"/>
    <property type="match status" value="1"/>
</dbReference>
<dbReference type="GO" id="GO:0032259">
    <property type="term" value="P:methylation"/>
    <property type="evidence" value="ECO:0007669"/>
    <property type="project" value="UniProtKB-KW"/>
</dbReference>
<evidence type="ECO:0000256" key="5">
    <source>
        <dbReference type="ARBA" id="ARBA00022691"/>
    </source>
</evidence>
<sequence length="566" mass="64253">MTYESLSTEELIEILKRRDATASYGLVWERQGIEKDNKVNRDFVGLTTESSLSVGPADAGNFIIEGDNFDSLRSLATTHSGAFHLIYCDVPYNTGTKDFVYNDHFFDKNNRYRHSTWLEFIYQRMLLIKQLLREDGAVAVSIDDNELFNLGLLMNQVFGEDKRVATCIWQKRYSRENREAIGDAHEYLLVYSLNPDKFKTRRGLIRLSGKQAAVYKNPDNPNETDPTKRWRSIPMTAQGTRPNQMYTVTSPTGKKHKPKSGRCWSLLEDEFLELDKANRIWWGKNKSSQPGLIRYLSEVDGIVPWTWWPHDEVGHTDESRKEIEAFFGTQTAFDTPKPVRLMERLLQICAPEKDALVLDPFAGSGTTAQAVLQANKIDHGTRRFVLLSSRESTDESPDKNLCRDVCAVRVRKVIEGYDKTVRKKTGYTTVPVEGVGGGFRYMQAHRVPMHRLEESLTDEMVWNFALMACDHVLTPLSHPLSISVRPSDQHMVVYCANTKRDTLNDLVKAVEAHAGKIAILSWAPEIVEEVLGGHATRVSLVHVPDDLKRVFKQGNVRASNNQGGES</sequence>
<evidence type="ECO:0000259" key="8">
    <source>
        <dbReference type="Pfam" id="PF01555"/>
    </source>
</evidence>
<dbReference type="KEGG" id="cuh:BJN34_01985"/>
<proteinExistence type="inferred from homology"/>
<accession>A0A1U9UJ84</accession>
<comment type="catalytic activity">
    <reaction evidence="6">
        <text>a 2'-deoxyadenosine in DNA + S-adenosyl-L-methionine = an N(6)-methyl-2'-deoxyadenosine in DNA + S-adenosyl-L-homocysteine + H(+)</text>
        <dbReference type="Rhea" id="RHEA:15197"/>
        <dbReference type="Rhea" id="RHEA-COMP:12418"/>
        <dbReference type="Rhea" id="RHEA-COMP:12419"/>
        <dbReference type="ChEBI" id="CHEBI:15378"/>
        <dbReference type="ChEBI" id="CHEBI:57856"/>
        <dbReference type="ChEBI" id="CHEBI:59789"/>
        <dbReference type="ChEBI" id="CHEBI:90615"/>
        <dbReference type="ChEBI" id="CHEBI:90616"/>
        <dbReference type="EC" id="2.1.1.72"/>
    </reaction>
</comment>
<dbReference type="GO" id="GO:0009007">
    <property type="term" value="F:site-specific DNA-methyltransferase (adenine-specific) activity"/>
    <property type="evidence" value="ECO:0007669"/>
    <property type="project" value="UniProtKB-EC"/>
</dbReference>
<evidence type="ECO:0000313" key="10">
    <source>
        <dbReference type="Proteomes" id="UP000189627"/>
    </source>
</evidence>
<protein>
    <recommendedName>
        <fullName evidence="2">site-specific DNA-methyltransferase (adenine-specific)</fullName>
        <ecNumber evidence="2">2.1.1.72</ecNumber>
    </recommendedName>
</protein>
<dbReference type="GO" id="GO:0008170">
    <property type="term" value="F:N-methyltransferase activity"/>
    <property type="evidence" value="ECO:0007669"/>
    <property type="project" value="InterPro"/>
</dbReference>
<reference evidence="10" key="1">
    <citation type="submission" date="2017-02" db="EMBL/GenBank/DDBJ databases">
        <title>Complete genome sequence of Cupriavidus necator strain NH9, a 3-chlorobenzoate degrader.</title>
        <authorList>
            <person name="Moriuchi R."/>
            <person name="Dohra H."/>
            <person name="Ogawa N."/>
        </authorList>
    </citation>
    <scope>NUCLEOTIDE SEQUENCE [LARGE SCALE GENOMIC DNA]</scope>
    <source>
        <strain evidence="10">NH9</strain>
    </source>
</reference>
<dbReference type="AlphaFoldDB" id="A0A1U9UJ84"/>
<evidence type="ECO:0000313" key="9">
    <source>
        <dbReference type="EMBL" id="AQV92660.1"/>
    </source>
</evidence>
<evidence type="ECO:0000256" key="4">
    <source>
        <dbReference type="ARBA" id="ARBA00022679"/>
    </source>
</evidence>
<comment type="similarity">
    <text evidence="1">Belongs to the N(4)/N(6)-methyltransferase family.</text>
</comment>